<name>A0A0B7K8Z3_BIOOC</name>
<reference evidence="7" key="1">
    <citation type="submission" date="2015-01" db="EMBL/GenBank/DDBJ databases">
        <authorList>
            <person name="Durling Mikael"/>
        </authorList>
    </citation>
    <scope>NUCLEOTIDE SEQUENCE</scope>
</reference>
<dbReference type="SUPFAM" id="SSF47672">
    <property type="entry name" value="Transferrin receptor-like dimerisation domain"/>
    <property type="match status" value="1"/>
</dbReference>
<feature type="compositionally biased region" description="Basic and acidic residues" evidence="2">
    <location>
        <begin position="157"/>
        <end position="168"/>
    </location>
</feature>
<dbReference type="InterPro" id="IPR046450">
    <property type="entry name" value="PA_dom_sf"/>
</dbReference>
<dbReference type="CDD" id="cd08022">
    <property type="entry name" value="M28_PSMA_like"/>
    <property type="match status" value="1"/>
</dbReference>
<dbReference type="Gene3D" id="3.50.30.30">
    <property type="match status" value="1"/>
</dbReference>
<keyword evidence="3" id="KW-1133">Transmembrane helix</keyword>
<gene>
    <name evidence="7" type="ORF">BN869_000007458_1</name>
</gene>
<dbReference type="FunFam" id="3.40.630.10:FF:000101">
    <property type="entry name" value="N-acetylated alpha-linked acidic dipeptidase like 1"/>
    <property type="match status" value="1"/>
</dbReference>
<organism evidence="7">
    <name type="scientific">Bionectria ochroleuca</name>
    <name type="common">Gliocladium roseum</name>
    <dbReference type="NCBI Taxonomy" id="29856"/>
    <lineage>
        <taxon>Eukaryota</taxon>
        <taxon>Fungi</taxon>
        <taxon>Dikarya</taxon>
        <taxon>Ascomycota</taxon>
        <taxon>Pezizomycotina</taxon>
        <taxon>Sordariomycetes</taxon>
        <taxon>Hypocreomycetidae</taxon>
        <taxon>Hypocreales</taxon>
        <taxon>Bionectriaceae</taxon>
        <taxon>Clonostachys</taxon>
    </lineage>
</organism>
<dbReference type="Gene3D" id="1.20.930.40">
    <property type="entry name" value="Transferrin receptor-like, dimerisation domain"/>
    <property type="match status" value="1"/>
</dbReference>
<dbReference type="PANTHER" id="PTHR10404:SF71">
    <property type="entry name" value="CARBOXYPEPTIDASE TRE2, PUTATIVE (AFU_ORTHOLOGUE AFUA_3G10650)-RELATED"/>
    <property type="match status" value="1"/>
</dbReference>
<dbReference type="SUPFAM" id="SSF53187">
    <property type="entry name" value="Zn-dependent exopeptidases"/>
    <property type="match status" value="1"/>
</dbReference>
<dbReference type="Pfam" id="PF02225">
    <property type="entry name" value="PA"/>
    <property type="match status" value="1"/>
</dbReference>
<dbReference type="InterPro" id="IPR036757">
    <property type="entry name" value="TFR-like_dimer_dom_sf"/>
</dbReference>
<dbReference type="CDD" id="cd02121">
    <property type="entry name" value="PA_GCPII_like"/>
    <property type="match status" value="1"/>
</dbReference>
<evidence type="ECO:0000256" key="3">
    <source>
        <dbReference type="SAM" id="Phobius"/>
    </source>
</evidence>
<protein>
    <recommendedName>
        <fullName evidence="8">Peptidase M28 domain-containing protein</fullName>
    </recommendedName>
</protein>
<dbReference type="PANTHER" id="PTHR10404">
    <property type="entry name" value="N-ACETYLATED-ALPHA-LINKED ACIDIC DIPEPTIDASE"/>
    <property type="match status" value="1"/>
</dbReference>
<evidence type="ECO:0000259" key="5">
    <source>
        <dbReference type="Pfam" id="PF04253"/>
    </source>
</evidence>
<evidence type="ECO:0000259" key="4">
    <source>
        <dbReference type="Pfam" id="PF02225"/>
    </source>
</evidence>
<dbReference type="Pfam" id="PF04253">
    <property type="entry name" value="TFR_dimer"/>
    <property type="match status" value="1"/>
</dbReference>
<dbReference type="EMBL" id="CDPU01000023">
    <property type="protein sequence ID" value="CEO51400.1"/>
    <property type="molecule type" value="Genomic_DNA"/>
</dbReference>
<dbReference type="InterPro" id="IPR003137">
    <property type="entry name" value="PA_domain"/>
</dbReference>
<dbReference type="GO" id="GO:0004180">
    <property type="term" value="F:carboxypeptidase activity"/>
    <property type="evidence" value="ECO:0007669"/>
    <property type="project" value="TreeGrafter"/>
</dbReference>
<keyword evidence="3" id="KW-0812">Transmembrane</keyword>
<dbReference type="AlphaFoldDB" id="A0A0B7K8Z3"/>
<sequence>MPPSEKQPFYDPIPPTYDQALAGSSRHGQTWPPPRTHNEDDVLEQTEAQGLLHRSNGAGSSSRHPNGYHPPTVESDDSDIASLLESDTDDEEAAQVRREVEEMEIEEPTTSRGLSWGKRIGFSLPRWKWSWRPRLPRISLPRMRIQLPSRPEDDGEETRATEESRNNDEDSESSTPPRRSWAFPGVNGMVVLLIFARVLAVTIIFGFLYLVFATDFFSSFGGRMNGGFRFRAEDLRVHILGSVEPRRLRASVLHFSKYAHIAGTEGDYATAMDVKSMFIKAGLDQVSVDEYEVYINYPRKDGRSVQIVEGDNVIWTAQLDEIERGQEMSGHQPYAFHGHSKSGDVKGPLIYANYGSREDFKKLKDKGIDAEGAIALVRYYGTQTDRALKVKAAELAGFAGCLIYSDPADDGFVKGEVAPKGRFMPPDGVQRGAVSLMSWAVGDVLTPGWPSIKGKPRIKPKDAPALVKIPSLPLAWRDAQVLLQNLKGHGERVPEEWKGGVPEVDEWWTGDAKSPIVRLRNEQDENTKQPIWNVYGQIVGMEQSAKSIIIGNHRDAWSFGAADPHSGTAVMIEMARIFGDLVARGWRPLRTIQFMSWDAEEYNLIGSTEFVENNLETLRNDAYAYINLDTAVAGDDFHASGSPVFEQTLLRALNRIADPKRNHTLRELWNDRHGELEGLGAGSDYVAFQDIAGTSSLDLEFRGEKFPYHSSYDNFELVEKVIDPDFVYHGLMAQVVGLIILDVADRLILPFDLVAYGRKLGTWVDNLEKWASGKLDEGVSLPFQELRDAASLVITKAGEFSKWEQRWEELTARNGGWETSEIGGARMGYNNRMGTFDTLLLDTEQGGGIPNRNQFKHVVFGPQLWSGYDEAFFPAIRDMVDDKNWSEAERYIQKTAGLIRNAAESLTT</sequence>
<feature type="compositionally biased region" description="Pro residues" evidence="2">
    <location>
        <begin position="1"/>
        <end position="15"/>
    </location>
</feature>
<dbReference type="Pfam" id="PF04389">
    <property type="entry name" value="Peptidase_M28"/>
    <property type="match status" value="1"/>
</dbReference>
<evidence type="ECO:0000256" key="1">
    <source>
        <dbReference type="ARBA" id="ARBA00005634"/>
    </source>
</evidence>
<evidence type="ECO:0000313" key="7">
    <source>
        <dbReference type="EMBL" id="CEO51400.1"/>
    </source>
</evidence>
<feature type="region of interest" description="Disordered" evidence="2">
    <location>
        <begin position="145"/>
        <end position="179"/>
    </location>
</feature>
<feature type="transmembrane region" description="Helical" evidence="3">
    <location>
        <begin position="188"/>
        <end position="212"/>
    </location>
</feature>
<feature type="region of interest" description="Disordered" evidence="2">
    <location>
        <begin position="1"/>
        <end position="111"/>
    </location>
</feature>
<dbReference type="FunFam" id="3.50.30.30:FF:000029">
    <property type="entry name" value="Glutamate carboxypeptidase Tre2, putative"/>
    <property type="match status" value="1"/>
</dbReference>
<dbReference type="Gene3D" id="3.40.630.10">
    <property type="entry name" value="Zn peptidases"/>
    <property type="match status" value="1"/>
</dbReference>
<dbReference type="InterPro" id="IPR007484">
    <property type="entry name" value="Peptidase_M28"/>
</dbReference>
<comment type="similarity">
    <text evidence="1">Belongs to the peptidase M28 family. M28B subfamily.</text>
</comment>
<keyword evidence="3" id="KW-0472">Membrane</keyword>
<dbReference type="InterPro" id="IPR007365">
    <property type="entry name" value="TFR-like_dimer_dom"/>
</dbReference>
<feature type="domain" description="Transferrin receptor-like dimerisation" evidence="5">
    <location>
        <begin position="782"/>
        <end position="906"/>
    </location>
</feature>
<evidence type="ECO:0000256" key="2">
    <source>
        <dbReference type="SAM" id="MobiDB-lite"/>
    </source>
</evidence>
<evidence type="ECO:0008006" key="8">
    <source>
        <dbReference type="Google" id="ProtNLM"/>
    </source>
</evidence>
<proteinExistence type="inferred from homology"/>
<dbReference type="InterPro" id="IPR039373">
    <property type="entry name" value="Peptidase_M28B"/>
</dbReference>
<feature type="domain" description="PA" evidence="4">
    <location>
        <begin position="345"/>
        <end position="432"/>
    </location>
</feature>
<dbReference type="SUPFAM" id="SSF52025">
    <property type="entry name" value="PA domain"/>
    <property type="match status" value="1"/>
</dbReference>
<accession>A0A0B7K8Z3</accession>
<feature type="domain" description="Peptidase M28" evidence="6">
    <location>
        <begin position="533"/>
        <end position="717"/>
    </location>
</feature>
<evidence type="ECO:0000259" key="6">
    <source>
        <dbReference type="Pfam" id="PF04389"/>
    </source>
</evidence>